<dbReference type="InterPro" id="IPR007657">
    <property type="entry name" value="Glycosyltransferase_61"/>
</dbReference>
<keyword evidence="4" id="KW-1185">Reference proteome</keyword>
<dbReference type="PANTHER" id="PTHR20961:SF38">
    <property type="entry name" value="PROTEIN O-LINKED-MANNOSE BETA-1,4-N-ACETYLGLUCOSAMINYLTRANSFERASE 2"/>
    <property type="match status" value="1"/>
</dbReference>
<dbReference type="Proteomes" id="UP000613740">
    <property type="component" value="Unassembled WGS sequence"/>
</dbReference>
<reference evidence="3" key="1">
    <citation type="journal article" date="2020" name="bioRxiv">
        <title>Comparative genomics of Chlamydomonas.</title>
        <authorList>
            <person name="Craig R.J."/>
            <person name="Hasan A.R."/>
            <person name="Ness R.W."/>
            <person name="Keightley P.D."/>
        </authorList>
    </citation>
    <scope>NUCLEOTIDE SEQUENCE</scope>
    <source>
        <strain evidence="3">CCAP 11/173</strain>
    </source>
</reference>
<proteinExistence type="predicted"/>
<name>A0A835W9I4_9CHLO</name>
<sequence length="848" mass="89409">MARHGAALLLGLLLVAPQWHAAEAQSSIKSSSGKRWTFGKKTNWTALLSEPSAFVYRAVLRLKKRQGGFHPSSTCGKYTGLLYLDSIRSSRVSLCSRGASAASSSTSASASGGDAHLLHHHRRRRALQATAAAVDGPLPPERSSLDCYTAPAVAQGNSSKATVSLCRSRNLVLDTCGFLADRQRGQMSKKFPRPARGAVRLAGCDLPNATRLAERDPERLGWLRSMQQSVWWDNATRDDAGVAAACAPGSPSRVTTPTLFVLRDRHANYAHELEVVSMAFSFLAALEPRDVAEQGVQVVIADQAPPTGFLETWARISRPHRLRLLAQEPFPPGTCFASAYHVYTFAAGIGYNTNPATVKCESPVLQGMSHWLRQLYDEPDASAKSAPSQASAAAAVAGPAAAAAGITGLRVPAGGIVVKNVVWLSRRNLEMVRLLLGASVGWKSMRMVRNEDAVVAALQAAVQEWNSESCLLRRFDRSVAAEVERSKDHLRPVHGGTAAASATTSATTSTTAAAAAAAAAVRRRGRRLLSSAWAALSAAGRRLLGQQRGGGDGGAAGGGVSQGLLLLDAMGSSGRRQMRQADANFGGDDEQEDGVEEEAGAAAGAGGEGDEEEGEFGDGDGTGAAATGLTDSTANRTRPSYMAAGNVVMLAKLWALDKQEEEEQRQQQQQQSSTGPCRPTNVLFKFVDGDFNDASYSSQLATIFRTGVLAGVHGAGLTHGFFMQPGQGAVLQLLGDSFAQVAANNVFRNMARGLGHHYEDVLYSGVDVDVAQLKEAAKRSMDYVAKQVMEAQERRSGPLKLVLVDQSHFSVVMPPAETCPALTLQGAAAAASAAADAGAGEKEGDAAR</sequence>
<comment type="caution">
    <text evidence="3">The sequence shown here is derived from an EMBL/GenBank/DDBJ whole genome shotgun (WGS) entry which is preliminary data.</text>
</comment>
<evidence type="ECO:0000256" key="1">
    <source>
        <dbReference type="SAM" id="MobiDB-lite"/>
    </source>
</evidence>
<organism evidence="3 4">
    <name type="scientific">Chlamydomonas schloesseri</name>
    <dbReference type="NCBI Taxonomy" id="2026947"/>
    <lineage>
        <taxon>Eukaryota</taxon>
        <taxon>Viridiplantae</taxon>
        <taxon>Chlorophyta</taxon>
        <taxon>core chlorophytes</taxon>
        <taxon>Chlorophyceae</taxon>
        <taxon>CS clade</taxon>
        <taxon>Chlamydomonadales</taxon>
        <taxon>Chlamydomonadaceae</taxon>
        <taxon>Chlamydomonas</taxon>
    </lineage>
</organism>
<evidence type="ECO:0000256" key="2">
    <source>
        <dbReference type="SAM" id="SignalP"/>
    </source>
</evidence>
<gene>
    <name evidence="3" type="ORF">HYH02_009321</name>
</gene>
<dbReference type="AlphaFoldDB" id="A0A835W9I4"/>
<feature type="region of interest" description="Disordered" evidence="1">
    <location>
        <begin position="486"/>
        <end position="509"/>
    </location>
</feature>
<dbReference type="GO" id="GO:0016757">
    <property type="term" value="F:glycosyltransferase activity"/>
    <property type="evidence" value="ECO:0007669"/>
    <property type="project" value="InterPro"/>
</dbReference>
<feature type="compositionally biased region" description="Low complexity" evidence="1">
    <location>
        <begin position="495"/>
        <end position="509"/>
    </location>
</feature>
<feature type="compositionally biased region" description="Acidic residues" evidence="1">
    <location>
        <begin position="608"/>
        <end position="618"/>
    </location>
</feature>
<evidence type="ECO:0000313" key="3">
    <source>
        <dbReference type="EMBL" id="KAG2443248.1"/>
    </source>
</evidence>
<evidence type="ECO:0000313" key="4">
    <source>
        <dbReference type="Proteomes" id="UP000613740"/>
    </source>
</evidence>
<dbReference type="OrthoDB" id="529273at2759"/>
<feature type="signal peptide" evidence="2">
    <location>
        <begin position="1"/>
        <end position="24"/>
    </location>
</feature>
<dbReference type="EMBL" id="JAEHOD010000031">
    <property type="protein sequence ID" value="KAG2443248.1"/>
    <property type="molecule type" value="Genomic_DNA"/>
</dbReference>
<keyword evidence="2" id="KW-0732">Signal</keyword>
<feature type="compositionally biased region" description="Acidic residues" evidence="1">
    <location>
        <begin position="587"/>
        <end position="599"/>
    </location>
</feature>
<feature type="chain" id="PRO_5032978925" evidence="2">
    <location>
        <begin position="25"/>
        <end position="848"/>
    </location>
</feature>
<accession>A0A835W9I4</accession>
<dbReference type="PANTHER" id="PTHR20961">
    <property type="entry name" value="GLYCOSYLTRANSFERASE"/>
    <property type="match status" value="1"/>
</dbReference>
<feature type="region of interest" description="Disordered" evidence="1">
    <location>
        <begin position="659"/>
        <end position="679"/>
    </location>
</feature>
<feature type="region of interest" description="Disordered" evidence="1">
    <location>
        <begin position="583"/>
        <end position="637"/>
    </location>
</feature>
<protein>
    <submittedName>
        <fullName evidence="3">Uncharacterized protein</fullName>
    </submittedName>
</protein>